<evidence type="ECO:0000313" key="11">
    <source>
        <dbReference type="EMBL" id="EAK9428851.1"/>
    </source>
</evidence>
<dbReference type="Proteomes" id="UP000478945">
    <property type="component" value="Unassembled WGS sequence"/>
</dbReference>
<dbReference type="EMBL" id="AABGFX010000017">
    <property type="protein sequence ID" value="EAH3128519.1"/>
    <property type="molecule type" value="Genomic_DNA"/>
</dbReference>
<evidence type="ECO:0000313" key="5">
    <source>
        <dbReference type="EMBL" id="EAG6763075.1"/>
    </source>
</evidence>
<evidence type="ECO:0000313" key="6">
    <source>
        <dbReference type="EMBL" id="EAG9857793.1"/>
    </source>
</evidence>
<dbReference type="Proteomes" id="UP000332711">
    <property type="component" value="Unassembled WGS sequence"/>
</dbReference>
<evidence type="ECO:0000313" key="8">
    <source>
        <dbReference type="EMBL" id="EAH0252959.1"/>
    </source>
</evidence>
<dbReference type="Proteomes" id="UP000548826">
    <property type="component" value="Unassembled WGS sequence"/>
</dbReference>
<evidence type="ECO:0000313" key="15">
    <source>
        <dbReference type="EMBL" id="EDH0842128.1"/>
    </source>
</evidence>
<dbReference type="EMBL" id="AACKFB010000018">
    <property type="protein sequence ID" value="EAK9428851.1"/>
    <property type="molecule type" value="Genomic_DNA"/>
</dbReference>
<dbReference type="EMBL" id="DAAEQL010000002">
    <property type="protein sequence ID" value="HAA8489827.1"/>
    <property type="molecule type" value="Genomic_DNA"/>
</dbReference>
<evidence type="ECO:0000313" key="3">
    <source>
        <dbReference type="EMBL" id="EAE5605295.1"/>
    </source>
</evidence>
<evidence type="ECO:0000313" key="21">
    <source>
        <dbReference type="Proteomes" id="UP000406081"/>
    </source>
</evidence>
<dbReference type="Proteomes" id="UP000841561">
    <property type="component" value="Unassembled WGS sequence"/>
</dbReference>
<dbReference type="EMBL" id="AANOZB010000007">
    <property type="protein sequence ID" value="EDP8410606.1"/>
    <property type="molecule type" value="Genomic_DNA"/>
</dbReference>
<dbReference type="EMBL" id="AAJEKY010000015">
    <property type="protein sequence ID" value="ECL0132305.1"/>
    <property type="molecule type" value="Genomic_DNA"/>
</dbReference>
<evidence type="ECO:0000313" key="23">
    <source>
        <dbReference type="Proteomes" id="UP000421738"/>
    </source>
</evidence>
<evidence type="ECO:0000313" key="34">
    <source>
        <dbReference type="Proteomes" id="UP000841561"/>
    </source>
</evidence>
<evidence type="ECO:0000313" key="17">
    <source>
        <dbReference type="EMBL" id="HAA8489827.1"/>
    </source>
</evidence>
<dbReference type="Proteomes" id="UP000335978">
    <property type="component" value="Unassembled WGS sequence"/>
</dbReference>
<evidence type="ECO:0000313" key="9">
    <source>
        <dbReference type="EMBL" id="EAH1616728.1"/>
    </source>
</evidence>
<dbReference type="EMBL" id="AABAIH010000005">
    <property type="protein sequence ID" value="EAG0995615.1"/>
    <property type="molecule type" value="Genomic_DNA"/>
</dbReference>
<evidence type="ECO:0000313" key="32">
    <source>
        <dbReference type="Proteomes" id="UP000566597"/>
    </source>
</evidence>
<reference evidence="5 30" key="3">
    <citation type="submission" date="2019-04" db="EMBL/GenBank/DDBJ databases">
        <authorList>
            <consortium name="GenomeTrakr network: Whole genome sequencing for foodborne pathogen traceback"/>
        </authorList>
    </citation>
    <scope>NUCLEOTIDE SEQUENCE [LARGE SCALE GENOMIC DNA]</scope>
    <source>
        <strain evidence="5 30">NRRL B-33244</strain>
    </source>
</reference>
<dbReference type="EMBL" id="AAKHCT010000004">
    <property type="protein sequence ID" value="ECR7123352.1"/>
    <property type="molecule type" value="Genomic_DNA"/>
</dbReference>
<evidence type="ECO:0000313" key="14">
    <source>
        <dbReference type="EMBL" id="ECR7123352.1"/>
    </source>
</evidence>
<dbReference type="Proteomes" id="UP000421738">
    <property type="component" value="Unassembled WGS sequence"/>
</dbReference>
<gene>
    <name evidence="4" type="ORF">A3R20_13495</name>
    <name evidence="5" type="ORF">AF817_07535</name>
    <name evidence="9" type="ORF">D4271_15060</name>
    <name evidence="6" type="ORF">D4C60_12380</name>
    <name evidence="7" type="ORF">D4D89_14700</name>
    <name evidence="8" type="ORF">D4U23_11210</name>
    <name evidence="10" type="ORF">D5M70_14490</name>
    <name evidence="1" type="ORF">E0I39_14570</name>
    <name evidence="2" type="ORF">E1V33_12565</name>
    <name evidence="3" type="ORF">E1X78_14380</name>
    <name evidence="14" type="ORF">F1788_11590</name>
    <name evidence="11" type="ORF">FC284_10890</name>
    <name evidence="13" type="ORF">FJU19_14470</name>
    <name evidence="12" type="ORF">FPL45_11885</name>
    <name evidence="16" type="ORF">G3R95_002173</name>
    <name evidence="15" type="ORF">GCV64_13655</name>
    <name evidence="17" type="ORF">GHO09_04880</name>
    <name evidence="18" type="ORF">GZK27_00050</name>
</gene>
<dbReference type="Proteomes" id="UP000352246">
    <property type="component" value="Unassembled WGS sequence"/>
</dbReference>
<dbReference type="EMBL" id="AABEVT010000006">
    <property type="protein sequence ID" value="EAH0252959.1"/>
    <property type="molecule type" value="Genomic_DNA"/>
</dbReference>
<dbReference type="EMBL" id="AAAIJX010000015">
    <property type="protein sequence ID" value="EAC4484120.1"/>
    <property type="molecule type" value="Genomic_DNA"/>
</dbReference>
<dbReference type="Proteomes" id="UP000840567">
    <property type="component" value="Unassembled WGS sequence"/>
</dbReference>
<dbReference type="EMBL" id="AABDDO010000001">
    <property type="protein sequence ID" value="EAG6763075.1"/>
    <property type="molecule type" value="Genomic_DNA"/>
</dbReference>
<evidence type="ECO:0000313" key="26">
    <source>
        <dbReference type="Proteomes" id="UP000484022"/>
    </source>
</evidence>
<dbReference type="Proteomes" id="UP000406081">
    <property type="component" value="Unassembled WGS sequence"/>
</dbReference>
<dbReference type="Proteomes" id="UP000470497">
    <property type="component" value="Unassembled WGS sequence"/>
</dbReference>
<reference evidence="14 23" key="4">
    <citation type="submission" date="2019-09" db="EMBL/GenBank/DDBJ databases">
        <authorList>
            <consortium name="PulseNet: The National Subtyping Network for Foodborne Disease Surveillance"/>
            <person name="Tarr C.L."/>
            <person name="Trees E."/>
            <person name="Katz L.S."/>
            <person name="Carleton-Romer H.A."/>
            <person name="Stroika S."/>
            <person name="Kucerova Z."/>
            <person name="Roache K.F."/>
            <person name="Sabol A.L."/>
            <person name="Besser J."/>
            <person name="Gerner-Smidt P."/>
        </authorList>
    </citation>
    <scope>NUCLEOTIDE SEQUENCE [LARGE SCALE GENOMIC DNA]</scope>
    <source>
        <strain evidence="14 23">PNUSAL005666</strain>
    </source>
</reference>
<evidence type="ECO:0000313" key="2">
    <source>
        <dbReference type="EMBL" id="EAE2660999.1"/>
    </source>
</evidence>
<evidence type="ECO:0000313" key="16">
    <source>
        <dbReference type="EMBL" id="EDP8410606.1"/>
    </source>
</evidence>
<evidence type="ECO:0000313" key="12">
    <source>
        <dbReference type="EMBL" id="ECH7212030.1"/>
    </source>
</evidence>
<evidence type="ECO:0000313" key="10">
    <source>
        <dbReference type="EMBL" id="EAH3128519.1"/>
    </source>
</evidence>
<evidence type="ECO:0000313" key="20">
    <source>
        <dbReference type="Proteomes" id="UP000352246"/>
    </source>
</evidence>
<evidence type="ECO:0000313" key="1">
    <source>
        <dbReference type="EMBL" id="EAC4484120.1"/>
    </source>
</evidence>
<dbReference type="EMBL" id="DAAKPP010000001">
    <property type="protein sequence ID" value="HAC3053897.1"/>
    <property type="molecule type" value="Genomic_DNA"/>
</dbReference>
<sequence>MGNLVSSDEMWVVTPTPRVGVSAKFGNTQVRVEPRKASLYRRGFFCWLGSNKKCTNLNKEATKCQLA</sequence>
<evidence type="ECO:0000313" key="7">
    <source>
        <dbReference type="EMBL" id="EAH0219572.1"/>
    </source>
</evidence>
<dbReference type="AlphaFoldDB" id="A0A476XCW3"/>
<dbReference type="Proteomes" id="UP000413786">
    <property type="component" value="Unassembled WGS sequence"/>
</dbReference>
<evidence type="ECO:0000313" key="24">
    <source>
        <dbReference type="Proteomes" id="UP000470497"/>
    </source>
</evidence>
<dbReference type="Proteomes" id="UP000517258">
    <property type="component" value="Unassembled WGS sequence"/>
</dbReference>
<evidence type="ECO:0000313" key="13">
    <source>
        <dbReference type="EMBL" id="ECL0132305.1"/>
    </source>
</evidence>
<reference evidence="27 28" key="2">
    <citation type="submission" date="2019-04" db="EMBL/GenBank/DDBJ databases">
        <authorList>
            <person name="Ashton P.M."/>
            <person name="Dallman T."/>
            <person name="Nair S."/>
            <person name="De Pinna E."/>
            <person name="Peters T."/>
            <person name="Grant K."/>
        </authorList>
    </citation>
    <scope>NUCLEOTIDE SEQUENCE [LARGE SCALE GENOMIC DNA]</scope>
    <source>
        <strain evidence="8 32">406731</strain>
        <strain evidence="6 31">429821</strain>
        <strain evidence="9 28">562417</strain>
        <strain evidence="10 29">562428</strain>
        <strain evidence="7 27">563356</strain>
        <strain evidence="1 22">688377</strain>
        <strain evidence="13 25">760311</strain>
        <strain evidence="16 24">883775</strain>
        <strain evidence="2">RL15000161</strain>
        <strain evidence="3">RL15000440</strain>
    </source>
</reference>
<name>A0A476XCW3_LISMN</name>
<dbReference type="EMBL" id="AAASTI010000012">
    <property type="protein sequence ID" value="EAE5605295.1"/>
    <property type="molecule type" value="Genomic_DNA"/>
</dbReference>
<reference evidence="15 19" key="6">
    <citation type="submission" date="2019-10" db="EMBL/GenBank/DDBJ databases">
        <authorList>
            <consortium name="GenomeTrakr: Next Generation Sequencing Network for Food Pathogen Tracability"/>
        </authorList>
    </citation>
    <scope>NUCLEOTIDE SEQUENCE [LARGE SCALE GENOMIC DNA]</scope>
    <source>
        <strain evidence="4 21">ARS-CC9329</strain>
        <strain evidence="15 19">CFSAN085184</strain>
        <strain evidence="11">FDA00014181</strain>
        <strain evidence="12 20">FDA00014472</strain>
        <strain evidence="26">FDA1077646-S145-002</strain>
    </source>
</reference>
<proteinExistence type="predicted"/>
<dbReference type="EMBL" id="AAMGHX010000005">
    <property type="protein sequence ID" value="EDH0842128.1"/>
    <property type="molecule type" value="Genomic_DNA"/>
</dbReference>
<evidence type="ECO:0000313" key="19">
    <source>
        <dbReference type="Proteomes" id="UP000335978"/>
    </source>
</evidence>
<dbReference type="EMBL" id="AABFMV010000018">
    <property type="protein sequence ID" value="EAH1616728.1"/>
    <property type="molecule type" value="Genomic_DNA"/>
</dbReference>
<organism evidence="7 27">
    <name type="scientific">Listeria monocytogenes</name>
    <dbReference type="NCBI Taxonomy" id="1639"/>
    <lineage>
        <taxon>Bacteria</taxon>
        <taxon>Bacillati</taxon>
        <taxon>Bacillota</taxon>
        <taxon>Bacilli</taxon>
        <taxon>Bacillales</taxon>
        <taxon>Listeriaceae</taxon>
        <taxon>Listeria</taxon>
    </lineage>
</organism>
<evidence type="ECO:0000313" key="29">
    <source>
        <dbReference type="Proteomes" id="UP000529135"/>
    </source>
</evidence>
<dbReference type="Proteomes" id="UP000535556">
    <property type="component" value="Unassembled WGS sequence"/>
</dbReference>
<evidence type="ECO:0000313" key="22">
    <source>
        <dbReference type="Proteomes" id="UP000413786"/>
    </source>
</evidence>
<evidence type="ECO:0000313" key="28">
    <source>
        <dbReference type="Proteomes" id="UP000525068"/>
    </source>
</evidence>
<evidence type="ECO:0000313" key="27">
    <source>
        <dbReference type="Proteomes" id="UP000517258"/>
    </source>
</evidence>
<reference evidence="33 34" key="1">
    <citation type="journal article" date="2018" name="Genome Biol.">
        <title>SKESA: strategic k-mer extension for scrupulous assemblies.</title>
        <authorList>
            <person name="Souvorov A."/>
            <person name="Agarwala R."/>
            <person name="Lipman D.J."/>
        </authorList>
    </citation>
    <scope>NUCLEOTIDE SEQUENCE [LARGE SCALE GENOMIC DNA]</scope>
    <source>
        <strain evidence="18 34">LiDS0115</strain>
        <strain evidence="17">Sam_F526FDD3-C0F7-43DB-B204-E231FEF9C926</strain>
    </source>
</reference>
<evidence type="ECO:0000313" key="33">
    <source>
        <dbReference type="Proteomes" id="UP000840567"/>
    </source>
</evidence>
<evidence type="ECO:0000313" key="18">
    <source>
        <dbReference type="EMBL" id="HAC3053897.1"/>
    </source>
</evidence>
<evidence type="ECO:0000313" key="31">
    <source>
        <dbReference type="Proteomes" id="UP000548826"/>
    </source>
</evidence>
<reference evidence="17" key="5">
    <citation type="submission" date="2019-10" db="EMBL/GenBank/DDBJ databases">
        <authorList>
            <consortium name="NCBI Pathogen Detection Project"/>
        </authorList>
    </citation>
    <scope>NUCLEOTIDE SEQUENCE</scope>
    <source>
        <strain evidence="18">LiDS0115</strain>
        <strain evidence="17">Sam_F526FDD3-C0F7-43DB-B204-E231FEF9C926</strain>
    </source>
</reference>
<protein>
    <submittedName>
        <fullName evidence="7">Uncharacterized protein</fullName>
    </submittedName>
</protein>
<dbReference type="EMBL" id="AABEVI010000015">
    <property type="protein sequence ID" value="EAH0219572.1"/>
    <property type="molecule type" value="Genomic_DNA"/>
</dbReference>
<dbReference type="Proteomes" id="UP000566597">
    <property type="component" value="Unassembled WGS sequence"/>
</dbReference>
<evidence type="ECO:0000313" key="30">
    <source>
        <dbReference type="Proteomes" id="UP000535556"/>
    </source>
</evidence>
<evidence type="ECO:0000313" key="4">
    <source>
        <dbReference type="EMBL" id="EAG0995615.1"/>
    </source>
</evidence>
<dbReference type="Proteomes" id="UP000383365">
    <property type="component" value="Unassembled WGS sequence"/>
</dbReference>
<dbReference type="Proteomes" id="UP000525068">
    <property type="component" value="Unassembled WGS sequence"/>
</dbReference>
<dbReference type="EMBL" id="AABEQV010000009">
    <property type="protein sequence ID" value="EAG9857793.1"/>
    <property type="molecule type" value="Genomic_DNA"/>
</dbReference>
<accession>A0A476XCW3</accession>
<dbReference type="EMBL" id="AAARIE010000017">
    <property type="protein sequence ID" value="EAE2660999.1"/>
    <property type="molecule type" value="Genomic_DNA"/>
</dbReference>
<evidence type="ECO:0000313" key="25">
    <source>
        <dbReference type="Proteomes" id="UP000478945"/>
    </source>
</evidence>
<dbReference type="Proteomes" id="UP000484022">
    <property type="component" value="Unassembled WGS sequence"/>
</dbReference>
<dbReference type="EMBL" id="AAISWI010000012">
    <property type="protein sequence ID" value="ECH7212030.1"/>
    <property type="molecule type" value="Genomic_DNA"/>
</dbReference>
<comment type="caution">
    <text evidence="7">The sequence shown here is derived from an EMBL/GenBank/DDBJ whole genome shotgun (WGS) entry which is preliminary data.</text>
</comment>
<dbReference type="Proteomes" id="UP000529135">
    <property type="component" value="Unassembled WGS sequence"/>
</dbReference>